<keyword evidence="3" id="KW-1185">Reference proteome</keyword>
<feature type="transmembrane region" description="Helical" evidence="1">
    <location>
        <begin position="93"/>
        <end position="113"/>
    </location>
</feature>
<dbReference type="RefSeq" id="WP_058451821.1">
    <property type="nucleotide sequence ID" value="NZ_CAAAIB010000018.1"/>
</dbReference>
<feature type="transmembrane region" description="Helical" evidence="1">
    <location>
        <begin position="64"/>
        <end position="81"/>
    </location>
</feature>
<keyword evidence="1" id="KW-0472">Membrane</keyword>
<keyword evidence="1" id="KW-1133">Transmembrane helix</keyword>
<feature type="transmembrane region" description="Helical" evidence="1">
    <location>
        <begin position="390"/>
        <end position="407"/>
    </location>
</feature>
<evidence type="ECO:0000313" key="2">
    <source>
        <dbReference type="EMBL" id="KTD27963.1"/>
    </source>
</evidence>
<keyword evidence="1" id="KW-0812">Transmembrane</keyword>
<dbReference type="Proteomes" id="UP000054908">
    <property type="component" value="Unassembled WGS sequence"/>
</dbReference>
<gene>
    <name evidence="2" type="ORF">Lmac_1022</name>
</gene>
<feature type="transmembrane region" description="Helical" evidence="1">
    <location>
        <begin position="235"/>
        <end position="253"/>
    </location>
</feature>
<dbReference type="PATRIC" id="fig|466.6.peg.1088"/>
<comment type="caution">
    <text evidence="2">The sequence shown here is derived from an EMBL/GenBank/DDBJ whole genome shotgun (WGS) entry which is preliminary data.</text>
</comment>
<protein>
    <recommendedName>
        <fullName evidence="4">Glycosyltransferase RgtA/B/C/D-like domain-containing protein</fullName>
    </recommendedName>
</protein>
<feature type="transmembrane region" description="Helical" evidence="1">
    <location>
        <begin position="6"/>
        <end position="24"/>
    </location>
</feature>
<organism evidence="2 3">
    <name type="scientific">Legionella maceachernii</name>
    <dbReference type="NCBI Taxonomy" id="466"/>
    <lineage>
        <taxon>Bacteria</taxon>
        <taxon>Pseudomonadati</taxon>
        <taxon>Pseudomonadota</taxon>
        <taxon>Gammaproteobacteria</taxon>
        <taxon>Legionellales</taxon>
        <taxon>Legionellaceae</taxon>
        <taxon>Legionella</taxon>
    </lineage>
</organism>
<sequence length="749" mass="85211">MSYLSVIIELWILLLLCTLVGRRAADLLPKVTHNSIGFYVAPILGLSCLLLMAILYGWLTAFRLRYTLVSVFALLVFSIFYEKNPRQLVKEWVQVCVFATVCSLPILMPIIHYQGFNPFTDAFTYLAHGQWLQGHAFSEKPFASGYYPYLSQIELYQNSRMGASFFLAYVQSLFALKWSYYAYTPTVSLAFVTGCLAIGGLIRQVISAKRFFILALAAIPCFSMNGFLFGAEWGFFPQTFGLAFAAGFAALFPQLIRFVISEDKVWPKIIVYALPASLTTAAMLFAYNEPFPIFSIALCLFVLIVCLKHKKKIKNTLLFFSIYLLQVCILLNYEGIRIAKNLLQTLSLTKEPNFGWPVLWSPIQFLAHAFGMKSSFSDDPYYLDYLSSHYLFPILLVGLLVLLFRFMRIKSKRNLAIIFLLCVDFVLLLFFIKFRYFSASSTEIGYTFLQYKLSKYAAPFSLALIGIGFAILWQKKKKLRPLFAVTYMSLIAAGFFYQDYFVSQNLTQNFIDETKQDRNPFQSLLKLRSAVSTIPKDKIAYVALGQAHNKLRQMVAYVLYDRKIASDYRDDGYILGNLPEDERALQPHKEDWLITISSRNTSCEPKPLEVEPFAIYPPLSSYMMLAKNEGGYGTEFNAQGETWNWVSNSISYIYSVIGAANEAKFSFKLSSFPHPRSVVVELKNVSGDLLGKYELEKKEGDILFETPWVKINSEQIVLHAKADGKPVRISSNDPREASFVIANVKACTR</sequence>
<accession>A0A0W0W6G4</accession>
<feature type="transmembrane region" description="Helical" evidence="1">
    <location>
        <begin position="291"/>
        <end position="307"/>
    </location>
</feature>
<evidence type="ECO:0000313" key="3">
    <source>
        <dbReference type="Proteomes" id="UP000054908"/>
    </source>
</evidence>
<dbReference type="OrthoDB" id="5657217at2"/>
<name>A0A0W0W6G4_9GAMM</name>
<dbReference type="AlphaFoldDB" id="A0A0W0W6G4"/>
<feature type="transmembrane region" description="Helical" evidence="1">
    <location>
        <begin position="211"/>
        <end position="229"/>
    </location>
</feature>
<evidence type="ECO:0000256" key="1">
    <source>
        <dbReference type="SAM" id="Phobius"/>
    </source>
</evidence>
<feature type="transmembrane region" description="Helical" evidence="1">
    <location>
        <begin position="480"/>
        <end position="497"/>
    </location>
</feature>
<feature type="transmembrane region" description="Helical" evidence="1">
    <location>
        <begin position="265"/>
        <end position="285"/>
    </location>
</feature>
<feature type="transmembrane region" description="Helical" evidence="1">
    <location>
        <begin position="456"/>
        <end position="473"/>
    </location>
</feature>
<reference evidence="2 3" key="1">
    <citation type="submission" date="2015-11" db="EMBL/GenBank/DDBJ databases">
        <title>Genomic analysis of 38 Legionella species identifies large and diverse effector repertoires.</title>
        <authorList>
            <person name="Burstein D."/>
            <person name="Amaro F."/>
            <person name="Zusman T."/>
            <person name="Lifshitz Z."/>
            <person name="Cohen O."/>
            <person name="Gilbert J.A."/>
            <person name="Pupko T."/>
            <person name="Shuman H.A."/>
            <person name="Segal G."/>
        </authorList>
    </citation>
    <scope>NUCLEOTIDE SEQUENCE [LARGE SCALE GENOMIC DNA]</scope>
    <source>
        <strain evidence="2 3">PX-1-G2-E2</strain>
    </source>
</reference>
<feature type="transmembrane region" description="Helical" evidence="1">
    <location>
        <begin position="316"/>
        <end position="333"/>
    </location>
</feature>
<evidence type="ECO:0008006" key="4">
    <source>
        <dbReference type="Google" id="ProtNLM"/>
    </source>
</evidence>
<feature type="transmembrane region" description="Helical" evidence="1">
    <location>
        <begin position="414"/>
        <end position="436"/>
    </location>
</feature>
<feature type="transmembrane region" description="Helical" evidence="1">
    <location>
        <begin position="36"/>
        <end position="58"/>
    </location>
</feature>
<feature type="transmembrane region" description="Helical" evidence="1">
    <location>
        <begin position="180"/>
        <end position="199"/>
    </location>
</feature>
<dbReference type="EMBL" id="LNYL01000027">
    <property type="protein sequence ID" value="KTD27963.1"/>
    <property type="molecule type" value="Genomic_DNA"/>
</dbReference>
<dbReference type="STRING" id="466.Lmac_1022"/>
<proteinExistence type="predicted"/>